<accession>A0A3D8K1Z5</accession>
<comment type="subcellular location">
    <subcellularLocation>
        <location evidence="1">Membrane</location>
        <topology evidence="1">Multi-pass membrane protein</topology>
    </subcellularLocation>
</comment>
<evidence type="ECO:0000259" key="6">
    <source>
        <dbReference type="PROSITE" id="PS50850"/>
    </source>
</evidence>
<dbReference type="InterPro" id="IPR011701">
    <property type="entry name" value="MFS"/>
</dbReference>
<proteinExistence type="predicted"/>
<dbReference type="AlphaFoldDB" id="A0A3D8K1Z5"/>
<feature type="transmembrane region" description="Helical" evidence="5">
    <location>
        <begin position="331"/>
        <end position="350"/>
    </location>
</feature>
<dbReference type="PANTHER" id="PTHR23508:SF10">
    <property type="entry name" value="CARBOXYLIC ACID TRANSPORTER PROTEIN HOMOLOG"/>
    <property type="match status" value="1"/>
</dbReference>
<gene>
    <name evidence="7" type="ORF">DWV00_11450</name>
</gene>
<feature type="transmembrane region" description="Helical" evidence="5">
    <location>
        <begin position="125"/>
        <end position="147"/>
    </location>
</feature>
<dbReference type="InterPro" id="IPR005829">
    <property type="entry name" value="Sugar_transporter_CS"/>
</dbReference>
<comment type="caution">
    <text evidence="7">The sequence shown here is derived from an EMBL/GenBank/DDBJ whole genome shotgun (WGS) entry which is preliminary data.</text>
</comment>
<dbReference type="EMBL" id="QRGA01000006">
    <property type="protein sequence ID" value="RDU98865.1"/>
    <property type="molecule type" value="Genomic_DNA"/>
</dbReference>
<dbReference type="SUPFAM" id="SSF103473">
    <property type="entry name" value="MFS general substrate transporter"/>
    <property type="match status" value="1"/>
</dbReference>
<feature type="domain" description="Major facilitator superfamily (MFS) profile" evidence="6">
    <location>
        <begin position="34"/>
        <end position="454"/>
    </location>
</feature>
<evidence type="ECO:0000256" key="5">
    <source>
        <dbReference type="SAM" id="Phobius"/>
    </source>
</evidence>
<feature type="transmembrane region" description="Helical" evidence="5">
    <location>
        <begin position="30"/>
        <end position="49"/>
    </location>
</feature>
<keyword evidence="2 5" id="KW-0812">Transmembrane</keyword>
<feature type="transmembrane region" description="Helical" evidence="5">
    <location>
        <begin position="69"/>
        <end position="92"/>
    </location>
</feature>
<dbReference type="PROSITE" id="PS00216">
    <property type="entry name" value="SUGAR_TRANSPORT_1"/>
    <property type="match status" value="1"/>
</dbReference>
<dbReference type="OrthoDB" id="7066727at2"/>
<feature type="transmembrane region" description="Helical" evidence="5">
    <location>
        <begin position="302"/>
        <end position="324"/>
    </location>
</feature>
<name>A0A3D8K1Z5_9BURK</name>
<feature type="transmembrane region" description="Helical" evidence="5">
    <location>
        <begin position="189"/>
        <end position="208"/>
    </location>
</feature>
<sequence length="461" mass="47497">MNTSLRDVVAPTGAPIDIPALIDARTISRFQLGVFVLLGAALIMDGFDIQSMGFVAPEIIRVWGISKAALGPVFSASLLGMLLGSLGLSVLADRIGRRPVLIGSMAFIGVCMLATVFATNLPQLLVARFVTGIGIGGIMGNAMALAGEYSPARKRVSTMMIVSCGFTGGAALGGTVAALLIPIGGWRAVFIFGAALSLLIAAMMALYVPESLQFLVLRGRRLERVGQWLTRIAPQAASTGGPVHYVVHEPPTKGMPVGELFRAGRAVPTLLLWGINFANLLNLFFLSNWLPTIISGAGYGRGIGIALGIMLQVGGVAGTVGMGFLIDRLGFYRILVPALLLAALSIAMIGHSGMPVVLLATAVMVSGFCIVGAQPAINALAATIYPTSVRATGVGWSLGIGRAGSIVGPVVAGYFVSQGWSISAIFGAAGVPAVLSAAMVLCICLFCDFSPSTSLSNPSGH</sequence>
<dbReference type="PANTHER" id="PTHR23508">
    <property type="entry name" value="CARBOXYLIC ACID TRANSPORTER PROTEIN HOMOLOG"/>
    <property type="match status" value="1"/>
</dbReference>
<reference evidence="7 8" key="1">
    <citation type="submission" date="2018-08" db="EMBL/GenBank/DDBJ databases">
        <title>Paraburkholderia sp. DHOM06 isolated from forest soil.</title>
        <authorList>
            <person name="Gao Z.-H."/>
            <person name="Qiu L.-H."/>
        </authorList>
    </citation>
    <scope>NUCLEOTIDE SEQUENCE [LARGE SCALE GENOMIC DNA]</scope>
    <source>
        <strain evidence="7 8">DHOM06</strain>
    </source>
</reference>
<evidence type="ECO:0000256" key="1">
    <source>
        <dbReference type="ARBA" id="ARBA00004141"/>
    </source>
</evidence>
<dbReference type="InterPro" id="IPR020846">
    <property type="entry name" value="MFS_dom"/>
</dbReference>
<keyword evidence="4 5" id="KW-0472">Membrane</keyword>
<dbReference type="Gene3D" id="1.20.1250.20">
    <property type="entry name" value="MFS general substrate transporter like domains"/>
    <property type="match status" value="1"/>
</dbReference>
<feature type="transmembrane region" description="Helical" evidence="5">
    <location>
        <begin position="422"/>
        <end position="447"/>
    </location>
</feature>
<feature type="transmembrane region" description="Helical" evidence="5">
    <location>
        <begin position="270"/>
        <end position="290"/>
    </location>
</feature>
<feature type="transmembrane region" description="Helical" evidence="5">
    <location>
        <begin position="356"/>
        <end position="381"/>
    </location>
</feature>
<evidence type="ECO:0000256" key="4">
    <source>
        <dbReference type="ARBA" id="ARBA00023136"/>
    </source>
</evidence>
<feature type="transmembrane region" description="Helical" evidence="5">
    <location>
        <begin position="393"/>
        <end position="416"/>
    </location>
</feature>
<dbReference type="Proteomes" id="UP000256838">
    <property type="component" value="Unassembled WGS sequence"/>
</dbReference>
<protein>
    <submittedName>
        <fullName evidence="7">MFS transporter</fullName>
    </submittedName>
</protein>
<dbReference type="GO" id="GO:0046943">
    <property type="term" value="F:carboxylic acid transmembrane transporter activity"/>
    <property type="evidence" value="ECO:0007669"/>
    <property type="project" value="TreeGrafter"/>
</dbReference>
<evidence type="ECO:0000313" key="7">
    <source>
        <dbReference type="EMBL" id="RDU98865.1"/>
    </source>
</evidence>
<dbReference type="InterPro" id="IPR036259">
    <property type="entry name" value="MFS_trans_sf"/>
</dbReference>
<dbReference type="Pfam" id="PF07690">
    <property type="entry name" value="MFS_1"/>
    <property type="match status" value="1"/>
</dbReference>
<dbReference type="PROSITE" id="PS50850">
    <property type="entry name" value="MFS"/>
    <property type="match status" value="1"/>
</dbReference>
<organism evidence="7 8">
    <name type="scientific">Trinickia dinghuensis</name>
    <dbReference type="NCBI Taxonomy" id="2291023"/>
    <lineage>
        <taxon>Bacteria</taxon>
        <taxon>Pseudomonadati</taxon>
        <taxon>Pseudomonadota</taxon>
        <taxon>Betaproteobacteria</taxon>
        <taxon>Burkholderiales</taxon>
        <taxon>Burkholderiaceae</taxon>
        <taxon>Trinickia</taxon>
    </lineage>
</organism>
<keyword evidence="8" id="KW-1185">Reference proteome</keyword>
<dbReference type="GO" id="GO:0005886">
    <property type="term" value="C:plasma membrane"/>
    <property type="evidence" value="ECO:0007669"/>
    <property type="project" value="TreeGrafter"/>
</dbReference>
<feature type="transmembrane region" description="Helical" evidence="5">
    <location>
        <begin position="159"/>
        <end position="183"/>
    </location>
</feature>
<evidence type="ECO:0000313" key="8">
    <source>
        <dbReference type="Proteomes" id="UP000256838"/>
    </source>
</evidence>
<keyword evidence="3 5" id="KW-1133">Transmembrane helix</keyword>
<feature type="transmembrane region" description="Helical" evidence="5">
    <location>
        <begin position="99"/>
        <end position="119"/>
    </location>
</feature>
<evidence type="ECO:0000256" key="2">
    <source>
        <dbReference type="ARBA" id="ARBA00022692"/>
    </source>
</evidence>
<dbReference type="CDD" id="cd17365">
    <property type="entry name" value="MFS_PcaK_like"/>
    <property type="match status" value="1"/>
</dbReference>
<evidence type="ECO:0000256" key="3">
    <source>
        <dbReference type="ARBA" id="ARBA00022989"/>
    </source>
</evidence>
<dbReference type="PROSITE" id="PS00217">
    <property type="entry name" value="SUGAR_TRANSPORT_2"/>
    <property type="match status" value="1"/>
</dbReference>